<sequence>MKVNYQWASCGPVIQVLPFHCVVWGKQFSNAAMAPAQQTRHFTTNHSHMKNQSAEFFKRLLESQKKQSTAFMSKVSVSEKALEASYLVAEIITQKRKSHTVGENSILPACKVIVSKMLEQNAQQEIENVPLSDSTIS</sequence>
<accession>A0AA36EZY8</accession>
<reference evidence="1" key="1">
    <citation type="submission" date="2023-08" db="EMBL/GenBank/DDBJ databases">
        <authorList>
            <person name="Alioto T."/>
            <person name="Alioto T."/>
            <person name="Gomez Garrido J."/>
        </authorList>
    </citation>
    <scope>NUCLEOTIDE SEQUENCE</scope>
</reference>
<gene>
    <name evidence="1" type="ORF">OCTVUL_1B012110</name>
</gene>
<organism evidence="1 2">
    <name type="scientific">Octopus vulgaris</name>
    <name type="common">Common octopus</name>
    <dbReference type="NCBI Taxonomy" id="6645"/>
    <lineage>
        <taxon>Eukaryota</taxon>
        <taxon>Metazoa</taxon>
        <taxon>Spiralia</taxon>
        <taxon>Lophotrochozoa</taxon>
        <taxon>Mollusca</taxon>
        <taxon>Cephalopoda</taxon>
        <taxon>Coleoidea</taxon>
        <taxon>Octopodiformes</taxon>
        <taxon>Octopoda</taxon>
        <taxon>Incirrata</taxon>
        <taxon>Octopodidae</taxon>
        <taxon>Octopus</taxon>
    </lineage>
</organism>
<dbReference type="Proteomes" id="UP001162480">
    <property type="component" value="Chromosome 2"/>
</dbReference>
<name>A0AA36EZY8_OCTVU</name>
<evidence type="ECO:0000313" key="2">
    <source>
        <dbReference type="Proteomes" id="UP001162480"/>
    </source>
</evidence>
<proteinExistence type="predicted"/>
<dbReference type="AlphaFoldDB" id="A0AA36EZY8"/>
<dbReference type="PANTHER" id="PTHR45913">
    <property type="entry name" value="EPM2A-INTERACTING PROTEIN 1"/>
    <property type="match status" value="1"/>
</dbReference>
<dbReference type="PANTHER" id="PTHR45913:SF19">
    <property type="entry name" value="LOW QUALITY PROTEIN: ZINC FINGER BED DOMAIN-CONTAINING PROTEIN 5-LIKE"/>
    <property type="match status" value="1"/>
</dbReference>
<evidence type="ECO:0000313" key="1">
    <source>
        <dbReference type="EMBL" id="CAI9717953.1"/>
    </source>
</evidence>
<dbReference type="EMBL" id="OX597815">
    <property type="protein sequence ID" value="CAI9717953.1"/>
    <property type="molecule type" value="Genomic_DNA"/>
</dbReference>
<protein>
    <submittedName>
        <fullName evidence="1">Uncharacterized protein</fullName>
    </submittedName>
</protein>
<keyword evidence="2" id="KW-1185">Reference proteome</keyword>